<name>A0ABS9DBA0_9ALTE</name>
<dbReference type="RefSeq" id="WP_235313131.1">
    <property type="nucleotide sequence ID" value="NZ_JAKGAS010000007.1"/>
</dbReference>
<dbReference type="Proteomes" id="UP001521137">
    <property type="component" value="Unassembled WGS sequence"/>
</dbReference>
<sequence length="163" mass="18995">MSQDILNKLSLKPVGHYRGLGLIFDVYIDDVCLLDSIAEFEKRFDHKINGAYTAGLGSYEIMHSMATINNQGQRFRPYVCDCGEWECWVLQGLITGFNDFVFWGQWRNPNRDDVDKKSQGLYWNYADFPILCFDKQQYLTEVEKAQDLVRADKESIKLLKLFS</sequence>
<organism evidence="1 2">
    <name type="scientific">Paraglaciecola algarum</name>
    <dbReference type="NCBI Taxonomy" id="3050085"/>
    <lineage>
        <taxon>Bacteria</taxon>
        <taxon>Pseudomonadati</taxon>
        <taxon>Pseudomonadota</taxon>
        <taxon>Gammaproteobacteria</taxon>
        <taxon>Alteromonadales</taxon>
        <taxon>Alteromonadaceae</taxon>
        <taxon>Paraglaciecola</taxon>
    </lineage>
</organism>
<proteinExistence type="predicted"/>
<dbReference type="EMBL" id="JAKGAS010000007">
    <property type="protein sequence ID" value="MCF2949074.1"/>
    <property type="molecule type" value="Genomic_DNA"/>
</dbReference>
<evidence type="ECO:0000313" key="2">
    <source>
        <dbReference type="Proteomes" id="UP001521137"/>
    </source>
</evidence>
<keyword evidence="2" id="KW-1185">Reference proteome</keyword>
<accession>A0ABS9DBA0</accession>
<evidence type="ECO:0000313" key="1">
    <source>
        <dbReference type="EMBL" id="MCF2949074.1"/>
    </source>
</evidence>
<comment type="caution">
    <text evidence="1">The sequence shown here is derived from an EMBL/GenBank/DDBJ whole genome shotgun (WGS) entry which is preliminary data.</text>
</comment>
<protein>
    <submittedName>
        <fullName evidence="1">Uncharacterized protein</fullName>
    </submittedName>
</protein>
<reference evidence="1 2" key="1">
    <citation type="submission" date="2022-01" db="EMBL/GenBank/DDBJ databases">
        <title>Paraglaciecola sp. G1-23.</title>
        <authorList>
            <person name="Jin M.S."/>
            <person name="Han D.M."/>
            <person name="Kim H.M."/>
            <person name="Jeon C.O."/>
        </authorList>
    </citation>
    <scope>NUCLEOTIDE SEQUENCE [LARGE SCALE GENOMIC DNA]</scope>
    <source>
        <strain evidence="1 2">G1-23</strain>
    </source>
</reference>
<gene>
    <name evidence="1" type="ORF">L0668_13210</name>
</gene>